<keyword evidence="6" id="KW-1185">Reference proteome</keyword>
<evidence type="ECO:0000256" key="1">
    <source>
        <dbReference type="ARBA" id="ARBA00022723"/>
    </source>
</evidence>
<reference evidence="5 6" key="1">
    <citation type="submission" date="2018-10" db="EMBL/GenBank/DDBJ databases">
        <title>Genomic Encyclopedia of Archaeal and Bacterial Type Strains, Phase II (KMG-II): from individual species to whole genera.</title>
        <authorList>
            <person name="Goeker M."/>
        </authorList>
    </citation>
    <scope>NUCLEOTIDE SEQUENCE [LARGE SCALE GENOMIC DNA]</scope>
    <source>
        <strain evidence="5 6">DSM 29466</strain>
    </source>
</reference>
<dbReference type="OrthoDB" id="9796416at2"/>
<dbReference type="Proteomes" id="UP000269157">
    <property type="component" value="Unassembled WGS sequence"/>
</dbReference>
<dbReference type="PANTHER" id="PTHR36507:SF1">
    <property type="entry name" value="BLL1555 PROTEIN"/>
    <property type="match status" value="1"/>
</dbReference>
<comment type="caution">
    <text evidence="5">The sequence shown here is derived from an EMBL/GenBank/DDBJ whole genome shotgun (WGS) entry which is preliminary data.</text>
</comment>
<dbReference type="Gene3D" id="2.60.40.420">
    <property type="entry name" value="Cupredoxins - blue copper proteins"/>
    <property type="match status" value="1"/>
</dbReference>
<evidence type="ECO:0000256" key="2">
    <source>
        <dbReference type="ARBA" id="ARBA00023008"/>
    </source>
</evidence>
<dbReference type="SUPFAM" id="SSF49503">
    <property type="entry name" value="Cupredoxins"/>
    <property type="match status" value="1"/>
</dbReference>
<name>A0A497WTC7_9RHOB</name>
<dbReference type="CDD" id="cd13921">
    <property type="entry name" value="Amicyanin"/>
    <property type="match status" value="1"/>
</dbReference>
<proteinExistence type="predicted"/>
<keyword evidence="3" id="KW-0732">Signal</keyword>
<dbReference type="GO" id="GO:0005507">
    <property type="term" value="F:copper ion binding"/>
    <property type="evidence" value="ECO:0007669"/>
    <property type="project" value="InterPro"/>
</dbReference>
<dbReference type="AlphaFoldDB" id="A0A497WTC7"/>
<dbReference type="PANTHER" id="PTHR36507">
    <property type="entry name" value="BLL1555 PROTEIN"/>
    <property type="match status" value="1"/>
</dbReference>
<evidence type="ECO:0000313" key="5">
    <source>
        <dbReference type="EMBL" id="RLJ59967.1"/>
    </source>
</evidence>
<dbReference type="InterPro" id="IPR008972">
    <property type="entry name" value="Cupredoxin"/>
</dbReference>
<keyword evidence="1" id="KW-0479">Metal-binding</keyword>
<evidence type="ECO:0000313" key="6">
    <source>
        <dbReference type="Proteomes" id="UP000269157"/>
    </source>
</evidence>
<dbReference type="InterPro" id="IPR035668">
    <property type="entry name" value="Amicyanin"/>
</dbReference>
<keyword evidence="2" id="KW-0186">Copper</keyword>
<evidence type="ECO:0000256" key="3">
    <source>
        <dbReference type="SAM" id="SignalP"/>
    </source>
</evidence>
<feature type="chain" id="PRO_5019827806" evidence="3">
    <location>
        <begin position="22"/>
        <end position="103"/>
    </location>
</feature>
<dbReference type="InterPro" id="IPR000923">
    <property type="entry name" value="BlueCu_1"/>
</dbReference>
<dbReference type="InterPro" id="IPR052721">
    <property type="entry name" value="ET_Amicyanin"/>
</dbReference>
<protein>
    <submittedName>
        <fullName evidence="5">Plastocyanin</fullName>
    </submittedName>
</protein>
<sequence length="103" mass="10812">MTFRSLLIAGALLASTTIANAADHVVTISGFAFQPANLTIAAGDRVTFVNKDGAPHTATHKNGAFDTGRLARSAQNTVTFASSGSFGYFCKIHPKMKGQIKVN</sequence>
<dbReference type="RefSeq" id="WP_121020772.1">
    <property type="nucleotide sequence ID" value="NZ_RCCE01000001.1"/>
</dbReference>
<feature type="signal peptide" evidence="3">
    <location>
        <begin position="1"/>
        <end position="21"/>
    </location>
</feature>
<gene>
    <name evidence="5" type="ORF">BCF46_0158</name>
</gene>
<evidence type="ECO:0000259" key="4">
    <source>
        <dbReference type="Pfam" id="PF00127"/>
    </source>
</evidence>
<accession>A0A497WTC7</accession>
<feature type="domain" description="Blue (type 1) copper" evidence="4">
    <location>
        <begin position="26"/>
        <end position="103"/>
    </location>
</feature>
<dbReference type="GO" id="GO:0009055">
    <property type="term" value="F:electron transfer activity"/>
    <property type="evidence" value="ECO:0007669"/>
    <property type="project" value="InterPro"/>
</dbReference>
<dbReference type="EMBL" id="RCCE01000001">
    <property type="protein sequence ID" value="RLJ59967.1"/>
    <property type="molecule type" value="Genomic_DNA"/>
</dbReference>
<dbReference type="Pfam" id="PF00127">
    <property type="entry name" value="Copper-bind"/>
    <property type="match status" value="1"/>
</dbReference>
<organism evidence="5 6">
    <name type="scientific">Litoreibacter meonggei</name>
    <dbReference type="NCBI Taxonomy" id="1049199"/>
    <lineage>
        <taxon>Bacteria</taxon>
        <taxon>Pseudomonadati</taxon>
        <taxon>Pseudomonadota</taxon>
        <taxon>Alphaproteobacteria</taxon>
        <taxon>Rhodobacterales</taxon>
        <taxon>Roseobacteraceae</taxon>
        <taxon>Litoreibacter</taxon>
    </lineage>
</organism>